<dbReference type="EMBL" id="UOEM01000086">
    <property type="protein sequence ID" value="VAW15586.1"/>
    <property type="molecule type" value="Genomic_DNA"/>
</dbReference>
<organism evidence="1">
    <name type="scientific">hydrothermal vent metagenome</name>
    <dbReference type="NCBI Taxonomy" id="652676"/>
    <lineage>
        <taxon>unclassified sequences</taxon>
        <taxon>metagenomes</taxon>
        <taxon>ecological metagenomes</taxon>
    </lineage>
</organism>
<reference evidence="1" key="1">
    <citation type="submission" date="2018-06" db="EMBL/GenBank/DDBJ databases">
        <authorList>
            <person name="Zhirakovskaya E."/>
        </authorList>
    </citation>
    <scope>NUCLEOTIDE SEQUENCE</scope>
</reference>
<accession>A0A3B0U838</accession>
<proteinExistence type="predicted"/>
<evidence type="ECO:0000313" key="1">
    <source>
        <dbReference type="EMBL" id="VAW15586.1"/>
    </source>
</evidence>
<sequence length="57" mass="6426">MSVVTDIGSRPAGASFFETLKVKGTNVVMAVWSAIIRTQEARARRFLIDWKNGNRSW</sequence>
<name>A0A3B0U838_9ZZZZ</name>
<gene>
    <name evidence="1" type="ORF">MNBD_ALPHA09-1421</name>
</gene>
<protein>
    <submittedName>
        <fullName evidence="1">Uncharacterized protein</fullName>
    </submittedName>
</protein>
<dbReference type="AlphaFoldDB" id="A0A3B0U838"/>